<dbReference type="PROSITE" id="PS50137">
    <property type="entry name" value="DS_RBD"/>
    <property type="match status" value="1"/>
</dbReference>
<gene>
    <name evidence="3" type="ORF">Gasu_57370</name>
</gene>
<dbReference type="AlphaFoldDB" id="M2VTU2"/>
<dbReference type="KEGG" id="gsl:Gasu_57370"/>
<evidence type="ECO:0000259" key="2">
    <source>
        <dbReference type="PROSITE" id="PS50137"/>
    </source>
</evidence>
<dbReference type="OrthoDB" id="10322900at2759"/>
<proteinExistence type="predicted"/>
<dbReference type="Pfam" id="PF00035">
    <property type="entry name" value="dsrm"/>
    <property type="match status" value="1"/>
</dbReference>
<dbReference type="RefSeq" id="XP_005703136.1">
    <property type="nucleotide sequence ID" value="XM_005703079.1"/>
</dbReference>
<dbReference type="EMBL" id="KB454545">
    <property type="protein sequence ID" value="EME26616.1"/>
    <property type="molecule type" value="Genomic_DNA"/>
</dbReference>
<dbReference type="GO" id="GO:0003723">
    <property type="term" value="F:RNA binding"/>
    <property type="evidence" value="ECO:0007669"/>
    <property type="project" value="UniProtKB-UniRule"/>
</dbReference>
<organism evidence="3 4">
    <name type="scientific">Galdieria sulphuraria</name>
    <name type="common">Red alga</name>
    <dbReference type="NCBI Taxonomy" id="130081"/>
    <lineage>
        <taxon>Eukaryota</taxon>
        <taxon>Rhodophyta</taxon>
        <taxon>Bangiophyceae</taxon>
        <taxon>Galdieriales</taxon>
        <taxon>Galdieriaceae</taxon>
        <taxon>Galdieria</taxon>
    </lineage>
</organism>
<sequence>MAFMSKSNREQLTSFNFELVPASFEKSPNKADSVLLNEICLLLGAKPKETFERTTTALSWTCTLLWANMGPFQGKGTNKKEARNDASAKAVDYILKKVAPFQKNRDSYENSNDWLLDNFAYSTPPSISILFLIDLDSCTQLVSKIVQLCRNLQLQRVSCQGFASKLYSSAHLPKEIVVERADSTSKSSAAFLIAYRSGILAVKYCHSNWKPLVLILSRDFGLMSVAQMLEENLFRVYFCTDMDKVFEIKDALIQASQQWQMENKS</sequence>
<name>M2VTU2_GALSU</name>
<accession>M2VTU2</accession>
<protein>
    <recommendedName>
        <fullName evidence="2">DRBM domain-containing protein</fullName>
    </recommendedName>
</protein>
<dbReference type="Gene3D" id="3.30.160.20">
    <property type="match status" value="1"/>
</dbReference>
<dbReference type="InterPro" id="IPR014720">
    <property type="entry name" value="dsRBD_dom"/>
</dbReference>
<dbReference type="Proteomes" id="UP000030680">
    <property type="component" value="Unassembled WGS sequence"/>
</dbReference>
<dbReference type="SUPFAM" id="SSF54768">
    <property type="entry name" value="dsRNA-binding domain-like"/>
    <property type="match status" value="1"/>
</dbReference>
<reference evidence="4" key="1">
    <citation type="journal article" date="2013" name="Science">
        <title>Gene transfer from bacteria and archaea facilitated evolution of an extremophilic eukaryote.</title>
        <authorList>
            <person name="Schonknecht G."/>
            <person name="Chen W.H."/>
            <person name="Ternes C.M."/>
            <person name="Barbier G.G."/>
            <person name="Shrestha R.P."/>
            <person name="Stanke M."/>
            <person name="Brautigam A."/>
            <person name="Baker B.J."/>
            <person name="Banfield J.F."/>
            <person name="Garavito R.M."/>
            <person name="Carr K."/>
            <person name="Wilkerson C."/>
            <person name="Rensing S.A."/>
            <person name="Gagneul D."/>
            <person name="Dickenson N.E."/>
            <person name="Oesterhelt C."/>
            <person name="Lercher M.J."/>
            <person name="Weber A.P."/>
        </authorList>
    </citation>
    <scope>NUCLEOTIDE SEQUENCE [LARGE SCALE GENOMIC DNA]</scope>
    <source>
        <strain evidence="4">074W</strain>
    </source>
</reference>
<evidence type="ECO:0000313" key="3">
    <source>
        <dbReference type="EMBL" id="EME26616.1"/>
    </source>
</evidence>
<dbReference type="CDD" id="cd00048">
    <property type="entry name" value="DSRM_SF"/>
    <property type="match status" value="1"/>
</dbReference>
<dbReference type="GeneID" id="17085579"/>
<keyword evidence="1" id="KW-0694">RNA-binding</keyword>
<evidence type="ECO:0000313" key="4">
    <source>
        <dbReference type="Proteomes" id="UP000030680"/>
    </source>
</evidence>
<dbReference type="Gramene" id="EME26616">
    <property type="protein sequence ID" value="EME26616"/>
    <property type="gene ID" value="Gasu_57370"/>
</dbReference>
<feature type="domain" description="DRBM" evidence="2">
    <location>
        <begin position="74"/>
        <end position="96"/>
    </location>
</feature>
<evidence type="ECO:0000256" key="1">
    <source>
        <dbReference type="PROSITE-ProRule" id="PRU00266"/>
    </source>
</evidence>
<keyword evidence="4" id="KW-1185">Reference proteome</keyword>